<dbReference type="Pfam" id="PF01790">
    <property type="entry name" value="LGT"/>
    <property type="match status" value="1"/>
</dbReference>
<keyword evidence="3 7" id="KW-0808">Transferase</keyword>
<feature type="transmembrane region" description="Helical" evidence="7">
    <location>
        <begin position="227"/>
        <end position="252"/>
    </location>
</feature>
<evidence type="ECO:0000313" key="8">
    <source>
        <dbReference type="EMBL" id="AMD88702.1"/>
    </source>
</evidence>
<dbReference type="NCBIfam" id="TIGR00544">
    <property type="entry name" value="lgt"/>
    <property type="match status" value="1"/>
</dbReference>
<evidence type="ECO:0000256" key="1">
    <source>
        <dbReference type="ARBA" id="ARBA00007150"/>
    </source>
</evidence>
<keyword evidence="4 7" id="KW-0812">Transmembrane</keyword>
<feature type="transmembrane region" description="Helical" evidence="7">
    <location>
        <begin position="18"/>
        <end position="35"/>
    </location>
</feature>
<feature type="transmembrane region" description="Helical" evidence="7">
    <location>
        <begin position="95"/>
        <end position="112"/>
    </location>
</feature>
<dbReference type="GO" id="GO:0005886">
    <property type="term" value="C:plasma membrane"/>
    <property type="evidence" value="ECO:0007669"/>
    <property type="project" value="UniProtKB-SubCell"/>
</dbReference>
<dbReference type="UniPathway" id="UPA00664"/>
<protein>
    <recommendedName>
        <fullName evidence="7">Phosphatidylglycerol--prolipoprotein diacylglyceryl transferase</fullName>
        <ecNumber evidence="7">2.5.1.145</ecNumber>
    </recommendedName>
</protein>
<evidence type="ECO:0000256" key="3">
    <source>
        <dbReference type="ARBA" id="ARBA00022679"/>
    </source>
</evidence>
<evidence type="ECO:0000256" key="7">
    <source>
        <dbReference type="HAMAP-Rule" id="MF_01147"/>
    </source>
</evidence>
<keyword evidence="6 7" id="KW-0472">Membrane</keyword>
<evidence type="ECO:0000256" key="6">
    <source>
        <dbReference type="ARBA" id="ARBA00023136"/>
    </source>
</evidence>
<dbReference type="Proteomes" id="UP000069241">
    <property type="component" value="Chromosome"/>
</dbReference>
<dbReference type="HAMAP" id="MF_01147">
    <property type="entry name" value="Lgt"/>
    <property type="match status" value="1"/>
</dbReference>
<evidence type="ECO:0000256" key="2">
    <source>
        <dbReference type="ARBA" id="ARBA00022475"/>
    </source>
</evidence>
<gene>
    <name evidence="7" type="primary">lgt</name>
    <name evidence="8" type="ORF">AXF13_00405</name>
</gene>
<feature type="transmembrane region" description="Helical" evidence="7">
    <location>
        <begin position="197"/>
        <end position="215"/>
    </location>
</feature>
<dbReference type="PROSITE" id="PS01311">
    <property type="entry name" value="LGT"/>
    <property type="match status" value="1"/>
</dbReference>
<dbReference type="GO" id="GO:0042158">
    <property type="term" value="P:lipoprotein biosynthetic process"/>
    <property type="evidence" value="ECO:0007669"/>
    <property type="project" value="UniProtKB-UniRule"/>
</dbReference>
<dbReference type="STRING" id="44742.AXF13_00405"/>
<dbReference type="GO" id="GO:0008961">
    <property type="term" value="F:phosphatidylglycerol-prolipoprotein diacylglyceryl transferase activity"/>
    <property type="evidence" value="ECO:0007669"/>
    <property type="project" value="UniProtKB-UniRule"/>
</dbReference>
<evidence type="ECO:0000313" key="9">
    <source>
        <dbReference type="Proteomes" id="UP000069241"/>
    </source>
</evidence>
<comment type="pathway">
    <text evidence="7">Protein modification; lipoprotein biosynthesis (diacylglyceryl transfer).</text>
</comment>
<name>A0A0X8JH45_9BACT</name>
<feature type="binding site" evidence="7">
    <location>
        <position position="138"/>
    </location>
    <ligand>
        <name>a 1,2-diacyl-sn-glycero-3-phospho-(1'-sn-glycerol)</name>
        <dbReference type="ChEBI" id="CHEBI:64716"/>
    </ligand>
</feature>
<comment type="similarity">
    <text evidence="1 7">Belongs to the Lgt family.</text>
</comment>
<keyword evidence="5 7" id="KW-1133">Transmembrane helix</keyword>
<keyword evidence="9" id="KW-1185">Reference proteome</keyword>
<comment type="subcellular location">
    <subcellularLocation>
        <location evidence="7">Cell membrane</location>
        <topology evidence="7">Multi-pass membrane protein</topology>
    </subcellularLocation>
</comment>
<proteinExistence type="inferred from homology"/>
<dbReference type="AlphaFoldDB" id="A0A0X8JH45"/>
<dbReference type="InterPro" id="IPR001640">
    <property type="entry name" value="Lgt"/>
</dbReference>
<keyword evidence="8" id="KW-0449">Lipoprotein</keyword>
<dbReference type="PANTHER" id="PTHR30589:SF0">
    <property type="entry name" value="PHOSPHATIDYLGLYCEROL--PROLIPOPROTEIN DIACYLGLYCERYL TRANSFERASE"/>
    <property type="match status" value="1"/>
</dbReference>
<dbReference type="EMBL" id="CP014229">
    <property type="protein sequence ID" value="AMD88702.1"/>
    <property type="molecule type" value="Genomic_DNA"/>
</dbReference>
<organism evidence="8 9">
    <name type="scientific">Desulfovibrio fairfieldensis</name>
    <dbReference type="NCBI Taxonomy" id="44742"/>
    <lineage>
        <taxon>Bacteria</taxon>
        <taxon>Pseudomonadati</taxon>
        <taxon>Thermodesulfobacteriota</taxon>
        <taxon>Desulfovibrionia</taxon>
        <taxon>Desulfovibrionales</taxon>
        <taxon>Desulfovibrionaceae</taxon>
        <taxon>Desulfovibrio</taxon>
    </lineage>
</organism>
<dbReference type="RefSeq" id="WP_008683503.1">
    <property type="nucleotide sequence ID" value="NZ_CP014229.1"/>
</dbReference>
<reference evidence="9" key="1">
    <citation type="submission" date="2016-02" db="EMBL/GenBank/DDBJ databases">
        <authorList>
            <person name="Holder M.E."/>
            <person name="Ajami N.J."/>
            <person name="Petrosino J.F."/>
        </authorList>
    </citation>
    <scope>NUCLEOTIDE SEQUENCE [LARGE SCALE GENOMIC DNA]</scope>
    <source>
        <strain evidence="9">CCUG 45958</strain>
    </source>
</reference>
<evidence type="ECO:0000256" key="5">
    <source>
        <dbReference type="ARBA" id="ARBA00022989"/>
    </source>
</evidence>
<comment type="catalytic activity">
    <reaction evidence="7">
        <text>L-cysteinyl-[prolipoprotein] + a 1,2-diacyl-sn-glycero-3-phospho-(1'-sn-glycerol) = an S-1,2-diacyl-sn-glyceryl-L-cysteinyl-[prolipoprotein] + sn-glycerol 1-phosphate + H(+)</text>
        <dbReference type="Rhea" id="RHEA:56712"/>
        <dbReference type="Rhea" id="RHEA-COMP:14679"/>
        <dbReference type="Rhea" id="RHEA-COMP:14680"/>
        <dbReference type="ChEBI" id="CHEBI:15378"/>
        <dbReference type="ChEBI" id="CHEBI:29950"/>
        <dbReference type="ChEBI" id="CHEBI:57685"/>
        <dbReference type="ChEBI" id="CHEBI:64716"/>
        <dbReference type="ChEBI" id="CHEBI:140658"/>
        <dbReference type="EC" id="2.5.1.145"/>
    </reaction>
</comment>
<feature type="transmembrane region" description="Helical" evidence="7">
    <location>
        <begin position="173"/>
        <end position="191"/>
    </location>
</feature>
<dbReference type="KEGG" id="dfi:AXF13_00405"/>
<comment type="function">
    <text evidence="7">Catalyzes the transfer of the diacylglyceryl group from phosphatidylglycerol to the sulfhydryl group of the N-terminal cysteine of a prolipoprotein, the first step in the formation of mature lipoproteins.</text>
</comment>
<dbReference type="PANTHER" id="PTHR30589">
    <property type="entry name" value="PROLIPOPROTEIN DIACYLGLYCERYL TRANSFERASE"/>
    <property type="match status" value="1"/>
</dbReference>
<dbReference type="EC" id="2.5.1.145" evidence="7"/>
<keyword evidence="2 7" id="KW-1003">Cell membrane</keyword>
<sequence>MTMPHIDPVAISIGSLQLRWYGLMYLIGFAVGWGLGRWRASRPGSGWRPADVDDLLTCVMLGIILGGRLGYVLFYDLPVYIHDPVEILRIWNGGMSFHGGLLGVLGAFWYFARSRKKSFLEVSDFVAPLVPQGLFFGRLGNFINGELWGKVSDAPWAMVFPGGGPYARHPSQLYEALLEGLLLFIVVWVYSGKPRKPGAVSGLFAVGYGLSRFMVEFVRVPDAQLGYLAFGWLTMGQALCLPLILVGLWLLFRKDDSPHGSART</sequence>
<evidence type="ECO:0000256" key="4">
    <source>
        <dbReference type="ARBA" id="ARBA00022692"/>
    </source>
</evidence>
<feature type="transmembrane region" description="Helical" evidence="7">
    <location>
        <begin position="55"/>
        <end position="75"/>
    </location>
</feature>
<accession>A0A0X8JH45</accession>